<gene>
    <name evidence="1" type="ORF">ASPZODRAFT_145852</name>
</gene>
<evidence type="ECO:0000313" key="2">
    <source>
        <dbReference type="Proteomes" id="UP000184188"/>
    </source>
</evidence>
<organism evidence="1 2">
    <name type="scientific">Penicilliopsis zonata CBS 506.65</name>
    <dbReference type="NCBI Taxonomy" id="1073090"/>
    <lineage>
        <taxon>Eukaryota</taxon>
        <taxon>Fungi</taxon>
        <taxon>Dikarya</taxon>
        <taxon>Ascomycota</taxon>
        <taxon>Pezizomycotina</taxon>
        <taxon>Eurotiomycetes</taxon>
        <taxon>Eurotiomycetidae</taxon>
        <taxon>Eurotiales</taxon>
        <taxon>Aspergillaceae</taxon>
        <taxon>Penicilliopsis</taxon>
    </lineage>
</organism>
<name>A0A1L9S8L1_9EURO</name>
<proteinExistence type="predicted"/>
<dbReference type="AlphaFoldDB" id="A0A1L9S8L1"/>
<sequence>MDSASAIPQPKEHVKEEAYTKSKVFGWVLPRQISSLADEGTWTNIDANFTPIKRRTCSSMTVLGLWFSDALNAQGGKAPVPYDCNYMYAFVSGPFIYSILSKVFPAKNTLIAGTNYKDPAILDSVENHEAHKVFAEIEEKGPLTCTENLSSEGLVQKWYGRFYFIQGIPGAPGQNKYGDPNSAQFLGELRLKSVRLSRSIFMVSGK</sequence>
<dbReference type="GeneID" id="34611581"/>
<reference evidence="2" key="1">
    <citation type="journal article" date="2017" name="Genome Biol.">
        <title>Comparative genomics reveals high biological diversity and specific adaptations in the industrially and medically important fungal genus Aspergillus.</title>
        <authorList>
            <person name="de Vries R.P."/>
            <person name="Riley R."/>
            <person name="Wiebenga A."/>
            <person name="Aguilar-Osorio G."/>
            <person name="Amillis S."/>
            <person name="Uchima C.A."/>
            <person name="Anderluh G."/>
            <person name="Asadollahi M."/>
            <person name="Askin M."/>
            <person name="Barry K."/>
            <person name="Battaglia E."/>
            <person name="Bayram O."/>
            <person name="Benocci T."/>
            <person name="Braus-Stromeyer S.A."/>
            <person name="Caldana C."/>
            <person name="Canovas D."/>
            <person name="Cerqueira G.C."/>
            <person name="Chen F."/>
            <person name="Chen W."/>
            <person name="Choi C."/>
            <person name="Clum A."/>
            <person name="Dos Santos R.A."/>
            <person name="Damasio A.R."/>
            <person name="Diallinas G."/>
            <person name="Emri T."/>
            <person name="Fekete E."/>
            <person name="Flipphi M."/>
            <person name="Freyberg S."/>
            <person name="Gallo A."/>
            <person name="Gournas C."/>
            <person name="Habgood R."/>
            <person name="Hainaut M."/>
            <person name="Harispe M.L."/>
            <person name="Henrissat B."/>
            <person name="Hilden K.S."/>
            <person name="Hope R."/>
            <person name="Hossain A."/>
            <person name="Karabika E."/>
            <person name="Karaffa L."/>
            <person name="Karanyi Z."/>
            <person name="Krasevec N."/>
            <person name="Kuo A."/>
            <person name="Kusch H."/>
            <person name="LaButti K."/>
            <person name="Lagendijk E.L."/>
            <person name="Lapidus A."/>
            <person name="Levasseur A."/>
            <person name="Lindquist E."/>
            <person name="Lipzen A."/>
            <person name="Logrieco A.F."/>
            <person name="MacCabe A."/>
            <person name="Maekelae M.R."/>
            <person name="Malavazi I."/>
            <person name="Melin P."/>
            <person name="Meyer V."/>
            <person name="Mielnichuk N."/>
            <person name="Miskei M."/>
            <person name="Molnar A.P."/>
            <person name="Mule G."/>
            <person name="Ngan C.Y."/>
            <person name="Orejas M."/>
            <person name="Orosz E."/>
            <person name="Ouedraogo J.P."/>
            <person name="Overkamp K.M."/>
            <person name="Park H.-S."/>
            <person name="Perrone G."/>
            <person name="Piumi F."/>
            <person name="Punt P.J."/>
            <person name="Ram A.F."/>
            <person name="Ramon A."/>
            <person name="Rauscher S."/>
            <person name="Record E."/>
            <person name="Riano-Pachon D.M."/>
            <person name="Robert V."/>
            <person name="Roehrig J."/>
            <person name="Ruller R."/>
            <person name="Salamov A."/>
            <person name="Salih N.S."/>
            <person name="Samson R.A."/>
            <person name="Sandor E."/>
            <person name="Sanguinetti M."/>
            <person name="Schuetze T."/>
            <person name="Sepcic K."/>
            <person name="Shelest E."/>
            <person name="Sherlock G."/>
            <person name="Sophianopoulou V."/>
            <person name="Squina F.M."/>
            <person name="Sun H."/>
            <person name="Susca A."/>
            <person name="Todd R.B."/>
            <person name="Tsang A."/>
            <person name="Unkles S.E."/>
            <person name="van de Wiele N."/>
            <person name="van Rossen-Uffink D."/>
            <person name="Oliveira J.V."/>
            <person name="Vesth T.C."/>
            <person name="Visser J."/>
            <person name="Yu J.-H."/>
            <person name="Zhou M."/>
            <person name="Andersen M.R."/>
            <person name="Archer D.B."/>
            <person name="Baker S.E."/>
            <person name="Benoit I."/>
            <person name="Brakhage A.A."/>
            <person name="Braus G.H."/>
            <person name="Fischer R."/>
            <person name="Frisvad J.C."/>
            <person name="Goldman G.H."/>
            <person name="Houbraken J."/>
            <person name="Oakley B."/>
            <person name="Pocsi I."/>
            <person name="Scazzocchio C."/>
            <person name="Seiboth B."/>
            <person name="vanKuyk P.A."/>
            <person name="Wortman J."/>
            <person name="Dyer P.S."/>
            <person name="Grigoriev I.V."/>
        </authorList>
    </citation>
    <scope>NUCLEOTIDE SEQUENCE [LARGE SCALE GENOMIC DNA]</scope>
    <source>
        <strain evidence="2">CBS 506.65</strain>
    </source>
</reference>
<protein>
    <submittedName>
        <fullName evidence="1">Uncharacterized protein</fullName>
    </submittedName>
</protein>
<dbReference type="RefSeq" id="XP_022578008.1">
    <property type="nucleotide sequence ID" value="XM_022725116.1"/>
</dbReference>
<dbReference type="VEuPathDB" id="FungiDB:ASPZODRAFT_145852"/>
<keyword evidence="2" id="KW-1185">Reference proteome</keyword>
<dbReference type="OrthoDB" id="2018619at2759"/>
<accession>A0A1L9S8L1</accession>
<evidence type="ECO:0000313" key="1">
    <source>
        <dbReference type="EMBL" id="OJJ43498.1"/>
    </source>
</evidence>
<dbReference type="EMBL" id="KV878351">
    <property type="protein sequence ID" value="OJJ43498.1"/>
    <property type="molecule type" value="Genomic_DNA"/>
</dbReference>
<dbReference type="Proteomes" id="UP000184188">
    <property type="component" value="Unassembled WGS sequence"/>
</dbReference>